<dbReference type="AlphaFoldDB" id="A0A0B6A9K9"/>
<sequence length="380" mass="41851">MKKEKLLVPFIAASVLVGASVTTPVFSHSAYAASSVSVYQKDVNSLADYYAPFYKTVEKKLKEIEGIKDDEKALDAYDQLANQIDQFLTKTDKNYAMNHLNSEADQLQGYLYDSLIALYNYIVDLEDYAYGDVSDAEFNKISANFEKEINAYNTQFQQKAKSYKTKRKVAFNANMSYLLDEDIQPSPTAPSTPADSNGTYTVKKGDTLTAVAKKYGMTVAELKKLNNLKTDALKVGQVLKVKSASAPSPAPAPQTSVSAKQQQIVSYAKTLIGKPYKYGGTTPKGFDVSGYTQYVYKNAGSNISIPRTVADQYKSGTDVKQNSLQAGDLVFFKNGKSVSVVGIYLDKQEFIYVSSKGVKTQSLSTAYWKNSYAGAKRIIK</sequence>
<dbReference type="EMBL" id="CP009920">
    <property type="protein sequence ID" value="AJI21635.1"/>
    <property type="molecule type" value="Genomic_DNA"/>
</dbReference>
<evidence type="ECO:0000256" key="4">
    <source>
        <dbReference type="ARBA" id="ARBA00022737"/>
    </source>
</evidence>
<dbReference type="PANTHER" id="PTHR47360:SF1">
    <property type="entry name" value="ENDOPEPTIDASE NLPC-RELATED"/>
    <property type="match status" value="1"/>
</dbReference>
<dbReference type="Gene3D" id="3.90.1720.10">
    <property type="entry name" value="endopeptidase domain like (from Nostoc punctiforme)"/>
    <property type="match status" value="1"/>
</dbReference>
<keyword evidence="2" id="KW-0645">Protease</keyword>
<gene>
    <name evidence="8" type="ORF">BG04_5496</name>
</gene>
<dbReference type="MEROPS" id="C40.003"/>
<keyword evidence="6" id="KW-0788">Thiol protease</keyword>
<dbReference type="RefSeq" id="WP_034650857.1">
    <property type="nucleotide sequence ID" value="NZ_BCVB01000006.1"/>
</dbReference>
<dbReference type="SUPFAM" id="SSF54001">
    <property type="entry name" value="Cysteine proteinases"/>
    <property type="match status" value="1"/>
</dbReference>
<dbReference type="InterPro" id="IPR036779">
    <property type="entry name" value="LysM_dom_sf"/>
</dbReference>
<keyword evidence="4" id="KW-0677">Repeat</keyword>
<dbReference type="Pfam" id="PF00877">
    <property type="entry name" value="NLPC_P60"/>
    <property type="match status" value="1"/>
</dbReference>
<evidence type="ECO:0000256" key="5">
    <source>
        <dbReference type="ARBA" id="ARBA00022801"/>
    </source>
</evidence>
<evidence type="ECO:0000256" key="3">
    <source>
        <dbReference type="ARBA" id="ARBA00022729"/>
    </source>
</evidence>
<dbReference type="GeneID" id="93643440"/>
<reference evidence="8 9" key="1">
    <citation type="journal article" date="2015" name="Genome Announc.">
        <title>Complete genome sequences for 35 biothreat assay-relevant bacillus species.</title>
        <authorList>
            <person name="Johnson S.L."/>
            <person name="Daligault H.E."/>
            <person name="Davenport K.W."/>
            <person name="Jaissle J."/>
            <person name="Frey K.G."/>
            <person name="Ladner J.T."/>
            <person name="Broomall S.M."/>
            <person name="Bishop-Lilly K.A."/>
            <person name="Bruce D.C."/>
            <person name="Gibbons H.S."/>
            <person name="Coyne S.R."/>
            <person name="Lo C.C."/>
            <person name="Meincke L."/>
            <person name="Munk A.C."/>
            <person name="Koroleva G.I."/>
            <person name="Rosenzweig C.N."/>
            <person name="Palacios G.F."/>
            <person name="Redden C.L."/>
            <person name="Minogue T.D."/>
            <person name="Chain P.S."/>
        </authorList>
    </citation>
    <scope>NUCLEOTIDE SEQUENCE [LARGE SCALE GENOMIC DNA]</scope>
    <source>
        <strain evidence="9">ATCC 14581 / DSM 32 / JCM 2506 / NBRC 15308 / NCIMB 9376 / NCTC 10342 / NRRL B-14308 / VKM B-512</strain>
    </source>
</reference>
<dbReference type="SMART" id="SM00257">
    <property type="entry name" value="LysM"/>
    <property type="match status" value="1"/>
</dbReference>
<proteinExistence type="inferred from homology"/>
<evidence type="ECO:0000256" key="6">
    <source>
        <dbReference type="ARBA" id="ARBA00022807"/>
    </source>
</evidence>
<dbReference type="KEGG" id="bmeg:BG04_5496"/>
<evidence type="ECO:0000313" key="9">
    <source>
        <dbReference type="Proteomes" id="UP000031829"/>
    </source>
</evidence>
<dbReference type="InterPro" id="IPR052062">
    <property type="entry name" value="Murein_DD/LD_carboxypeptidase"/>
</dbReference>
<dbReference type="InterPro" id="IPR000064">
    <property type="entry name" value="NLP_P60_dom"/>
</dbReference>
<dbReference type="PROSITE" id="PS51782">
    <property type="entry name" value="LYSM"/>
    <property type="match status" value="1"/>
</dbReference>
<feature type="chain" id="PRO_5039164983" evidence="7">
    <location>
        <begin position="20"/>
        <end position="380"/>
    </location>
</feature>
<dbReference type="GO" id="GO:0006508">
    <property type="term" value="P:proteolysis"/>
    <property type="evidence" value="ECO:0007669"/>
    <property type="project" value="UniProtKB-KW"/>
</dbReference>
<evidence type="ECO:0000256" key="2">
    <source>
        <dbReference type="ARBA" id="ARBA00022670"/>
    </source>
</evidence>
<dbReference type="Proteomes" id="UP000031829">
    <property type="component" value="Chromosome"/>
</dbReference>
<dbReference type="PROSITE" id="PS51935">
    <property type="entry name" value="NLPC_P60"/>
    <property type="match status" value="1"/>
</dbReference>
<feature type="signal peptide" evidence="7">
    <location>
        <begin position="1"/>
        <end position="19"/>
    </location>
</feature>
<dbReference type="HOGENOM" id="CLU_726949_0_0_9"/>
<evidence type="ECO:0000256" key="7">
    <source>
        <dbReference type="SAM" id="SignalP"/>
    </source>
</evidence>
<dbReference type="Gene3D" id="3.10.350.10">
    <property type="entry name" value="LysM domain"/>
    <property type="match status" value="1"/>
</dbReference>
<dbReference type="Pfam" id="PF01476">
    <property type="entry name" value="LysM"/>
    <property type="match status" value="1"/>
</dbReference>
<protein>
    <submittedName>
        <fullName evidence="8">LysM domain protein</fullName>
    </submittedName>
</protein>
<dbReference type="CDD" id="cd00118">
    <property type="entry name" value="LysM"/>
    <property type="match status" value="1"/>
</dbReference>
<dbReference type="SUPFAM" id="SSF54106">
    <property type="entry name" value="LysM domain"/>
    <property type="match status" value="1"/>
</dbReference>
<name>A0A0B6A9K9_PRIM2</name>
<evidence type="ECO:0000313" key="8">
    <source>
        <dbReference type="EMBL" id="AJI21635.1"/>
    </source>
</evidence>
<dbReference type="GO" id="GO:0008234">
    <property type="term" value="F:cysteine-type peptidase activity"/>
    <property type="evidence" value="ECO:0007669"/>
    <property type="project" value="UniProtKB-KW"/>
</dbReference>
<dbReference type="PANTHER" id="PTHR47360">
    <property type="entry name" value="MUREIN DD-ENDOPEPTIDASE MEPS/MUREIN LD-CARBOXYPEPTIDASE"/>
    <property type="match status" value="1"/>
</dbReference>
<keyword evidence="3 7" id="KW-0732">Signal</keyword>
<evidence type="ECO:0000256" key="1">
    <source>
        <dbReference type="ARBA" id="ARBA00007074"/>
    </source>
</evidence>
<comment type="similarity">
    <text evidence="1">Belongs to the peptidase C40 family.</text>
</comment>
<accession>A0A0B6A9K9</accession>
<dbReference type="InterPro" id="IPR038765">
    <property type="entry name" value="Papain-like_cys_pep_sf"/>
</dbReference>
<keyword evidence="5" id="KW-0378">Hydrolase</keyword>
<organism evidence="8 9">
    <name type="scientific">Priestia megaterium (strain ATCC 14581 / DSM 32 / CCUG 1817 / JCM 2506 / NBRC 15308 / NCIMB 9376 / NCTC 10342 / NRRL B-14308 / VKM B-512 / Ford 19)</name>
    <name type="common">Bacillus megaterium</name>
    <dbReference type="NCBI Taxonomy" id="1348623"/>
    <lineage>
        <taxon>Bacteria</taxon>
        <taxon>Bacillati</taxon>
        <taxon>Bacillota</taxon>
        <taxon>Bacilli</taxon>
        <taxon>Bacillales</taxon>
        <taxon>Bacillaceae</taxon>
        <taxon>Priestia</taxon>
    </lineage>
</organism>
<dbReference type="InterPro" id="IPR018392">
    <property type="entry name" value="LysM"/>
</dbReference>